<organism evidence="2 3">
    <name type="scientific">Phialemonium thermophilum</name>
    <dbReference type="NCBI Taxonomy" id="223376"/>
    <lineage>
        <taxon>Eukaryota</taxon>
        <taxon>Fungi</taxon>
        <taxon>Dikarya</taxon>
        <taxon>Ascomycota</taxon>
        <taxon>Pezizomycotina</taxon>
        <taxon>Sordariomycetes</taxon>
        <taxon>Sordariomycetidae</taxon>
        <taxon>Cephalothecales</taxon>
        <taxon>Cephalothecaceae</taxon>
        <taxon>Phialemonium</taxon>
    </lineage>
</organism>
<accession>A0ABR3VFK1</accession>
<feature type="compositionally biased region" description="Basic residues" evidence="1">
    <location>
        <begin position="9"/>
        <end position="18"/>
    </location>
</feature>
<reference evidence="2 3" key="1">
    <citation type="journal article" date="2024" name="Commun. Biol.">
        <title>Comparative genomic analysis of thermophilic fungi reveals convergent evolutionary adaptations and gene losses.</title>
        <authorList>
            <person name="Steindorff A.S."/>
            <person name="Aguilar-Pontes M.V."/>
            <person name="Robinson A.J."/>
            <person name="Andreopoulos B."/>
            <person name="LaButti K."/>
            <person name="Kuo A."/>
            <person name="Mondo S."/>
            <person name="Riley R."/>
            <person name="Otillar R."/>
            <person name="Haridas S."/>
            <person name="Lipzen A."/>
            <person name="Grimwood J."/>
            <person name="Schmutz J."/>
            <person name="Clum A."/>
            <person name="Reid I.D."/>
            <person name="Moisan M.C."/>
            <person name="Butler G."/>
            <person name="Nguyen T.T.M."/>
            <person name="Dewar K."/>
            <person name="Conant G."/>
            <person name="Drula E."/>
            <person name="Henrissat B."/>
            <person name="Hansel C."/>
            <person name="Singer S."/>
            <person name="Hutchinson M.I."/>
            <person name="de Vries R.P."/>
            <person name="Natvig D.O."/>
            <person name="Powell A.J."/>
            <person name="Tsang A."/>
            <person name="Grigoriev I.V."/>
        </authorList>
    </citation>
    <scope>NUCLEOTIDE SEQUENCE [LARGE SCALE GENOMIC DNA]</scope>
    <source>
        <strain evidence="2 3">ATCC 24622</strain>
    </source>
</reference>
<feature type="compositionally biased region" description="Basic and acidic residues" evidence="1">
    <location>
        <begin position="181"/>
        <end position="191"/>
    </location>
</feature>
<evidence type="ECO:0000256" key="1">
    <source>
        <dbReference type="SAM" id="MobiDB-lite"/>
    </source>
</evidence>
<keyword evidence="3" id="KW-1185">Reference proteome</keyword>
<protein>
    <submittedName>
        <fullName evidence="2">Uncharacterized protein</fullName>
    </submittedName>
</protein>
<gene>
    <name evidence="2" type="ORF">VTK73DRAFT_3725</name>
</gene>
<evidence type="ECO:0000313" key="2">
    <source>
        <dbReference type="EMBL" id="KAL1840544.1"/>
    </source>
</evidence>
<feature type="region of interest" description="Disordered" evidence="1">
    <location>
        <begin position="111"/>
        <end position="191"/>
    </location>
</feature>
<sequence length="213" mass="22801">MTFISSLRPLRRIRRRTRPSSTCRSGRTCIETPPAGGASPSSSSSLSASRSASPAGRTPVPEAERREVFRTMGVSPVEATAGGLAAVARGPGSEKRTRFRGLGFRAGVAAAMELPPRERRPEEEEGRGSCGTSPPLWGRPAGASVGPDELRRGVLRRAMGSSRSSDMAEGGVQQQQANESSAERPEDVERDLLVVHLVVPKSRRMTKLVRRTG</sequence>
<proteinExistence type="predicted"/>
<dbReference type="EMBL" id="JAZHXJ010002189">
    <property type="protein sequence ID" value="KAL1840544.1"/>
    <property type="molecule type" value="Genomic_DNA"/>
</dbReference>
<evidence type="ECO:0000313" key="3">
    <source>
        <dbReference type="Proteomes" id="UP001586593"/>
    </source>
</evidence>
<feature type="region of interest" description="Disordered" evidence="1">
    <location>
        <begin position="1"/>
        <end position="74"/>
    </location>
</feature>
<feature type="compositionally biased region" description="Low complexity" evidence="1">
    <location>
        <begin position="19"/>
        <end position="56"/>
    </location>
</feature>
<name>A0ABR3VFK1_9PEZI</name>
<comment type="caution">
    <text evidence="2">The sequence shown here is derived from an EMBL/GenBank/DDBJ whole genome shotgun (WGS) entry which is preliminary data.</text>
</comment>
<dbReference type="Proteomes" id="UP001586593">
    <property type="component" value="Unassembled WGS sequence"/>
</dbReference>